<gene>
    <name evidence="3" type="ORF">EXN24_16445</name>
</gene>
<dbReference type="InterPro" id="IPR051603">
    <property type="entry name" value="Zinc-ADH_QOR/CCCR"/>
</dbReference>
<dbReference type="InterPro" id="IPR036291">
    <property type="entry name" value="NAD(P)-bd_dom_sf"/>
</dbReference>
<protein>
    <submittedName>
        <fullName evidence="3">NADPH:quinone reductase</fullName>
    </submittedName>
</protein>
<dbReference type="EMBL" id="SGOB01000003">
    <property type="protein sequence ID" value="TRA88136.1"/>
    <property type="molecule type" value="Genomic_DNA"/>
</dbReference>
<dbReference type="Gene3D" id="3.90.180.10">
    <property type="entry name" value="Medium-chain alcohol dehydrogenases, catalytic domain"/>
    <property type="match status" value="1"/>
</dbReference>
<sequence>MRAAFYERQGTAREVLTVGELPDPQPGAGEVRVRVMVSGINPSDIKTRVGFGGKAMPFPRIVPHQDGSGVIDSVGPGVSQERIGERVWVYMAQTGRAFGTAAEFVVVPSRQAVRLADNVPFGVGASFGVPAMTAHRCLFADTDLRGKRVLVQGGAGAVGNAAILLAKWAGAWVAATVSRDEQADVARAAGADLVVNRHAGDVAVKIRSATDGHGVDRIVDVDISANIDTAIACLARDGGVSAYSTGSPQAMLSIPFFPALVGGFSFRFVYVYTMPETAMRDAAEEVSACAASGAYVPKIAVTLGLDQIAEAHELQESGKAIGKILIGF</sequence>
<dbReference type="InterPro" id="IPR011032">
    <property type="entry name" value="GroES-like_sf"/>
</dbReference>
<dbReference type="InterPro" id="IPR013149">
    <property type="entry name" value="ADH-like_C"/>
</dbReference>
<proteinExistence type="predicted"/>
<dbReference type="InterPro" id="IPR013154">
    <property type="entry name" value="ADH-like_N"/>
</dbReference>
<dbReference type="PANTHER" id="PTHR44154">
    <property type="entry name" value="QUINONE OXIDOREDUCTASE"/>
    <property type="match status" value="1"/>
</dbReference>
<evidence type="ECO:0000313" key="3">
    <source>
        <dbReference type="EMBL" id="TRA88136.1"/>
    </source>
</evidence>
<name>A0AA94VBZ5_RHIRH</name>
<dbReference type="CDD" id="cd08253">
    <property type="entry name" value="zeta_crystallin"/>
    <property type="match status" value="1"/>
</dbReference>
<evidence type="ECO:0000256" key="1">
    <source>
        <dbReference type="ARBA" id="ARBA00022857"/>
    </source>
</evidence>
<accession>A0AA94VBZ5</accession>
<dbReference type="Pfam" id="PF00107">
    <property type="entry name" value="ADH_zinc_N"/>
    <property type="match status" value="1"/>
</dbReference>
<keyword evidence="1" id="KW-0521">NADP</keyword>
<comment type="caution">
    <text evidence="3">The sequence shown here is derived from an EMBL/GenBank/DDBJ whole genome shotgun (WGS) entry which is preliminary data.</text>
</comment>
<dbReference type="SUPFAM" id="SSF50129">
    <property type="entry name" value="GroES-like"/>
    <property type="match status" value="1"/>
</dbReference>
<organism evidence="3 4">
    <name type="scientific">Rhizobium rhizogenes</name>
    <name type="common">Agrobacterium rhizogenes</name>
    <dbReference type="NCBI Taxonomy" id="359"/>
    <lineage>
        <taxon>Bacteria</taxon>
        <taxon>Pseudomonadati</taxon>
        <taxon>Pseudomonadota</taxon>
        <taxon>Alphaproteobacteria</taxon>
        <taxon>Hyphomicrobiales</taxon>
        <taxon>Rhizobiaceae</taxon>
        <taxon>Rhizobium/Agrobacterium group</taxon>
        <taxon>Rhizobium</taxon>
    </lineage>
</organism>
<dbReference type="PANTHER" id="PTHR44154:SF1">
    <property type="entry name" value="QUINONE OXIDOREDUCTASE"/>
    <property type="match status" value="1"/>
</dbReference>
<dbReference type="RefSeq" id="WP_111783811.1">
    <property type="nucleotide sequence ID" value="NZ_SGOB01000003.1"/>
</dbReference>
<dbReference type="SUPFAM" id="SSF51735">
    <property type="entry name" value="NAD(P)-binding Rossmann-fold domains"/>
    <property type="match status" value="1"/>
</dbReference>
<evidence type="ECO:0000259" key="2">
    <source>
        <dbReference type="SMART" id="SM00829"/>
    </source>
</evidence>
<dbReference type="Gene3D" id="3.40.50.720">
    <property type="entry name" value="NAD(P)-binding Rossmann-like Domain"/>
    <property type="match status" value="1"/>
</dbReference>
<evidence type="ECO:0000313" key="4">
    <source>
        <dbReference type="Proteomes" id="UP000320858"/>
    </source>
</evidence>
<dbReference type="Proteomes" id="UP000320858">
    <property type="component" value="Unassembled WGS sequence"/>
</dbReference>
<reference evidence="3 4" key="1">
    <citation type="journal article" date="2019" name="Appl. Microbiol. Biotechnol.">
        <title>Differential efficiency of wild type rhizogenic strains for rol gene transformation of plants.</title>
        <authorList>
            <person name="Desmet S."/>
            <person name="De Keyser E."/>
            <person name="Van Vaerenbergh J."/>
            <person name="Baeyen S."/>
            <person name="Van Huylenbroeck J."/>
            <person name="Geelen D."/>
            <person name="Dhooghe E."/>
        </authorList>
    </citation>
    <scope>NUCLEOTIDE SEQUENCE [LARGE SCALE GENOMIC DNA]</scope>
    <source>
        <strain evidence="3 4">B 4.1</strain>
    </source>
</reference>
<dbReference type="AlphaFoldDB" id="A0AA94VBZ5"/>
<dbReference type="InterPro" id="IPR020843">
    <property type="entry name" value="ER"/>
</dbReference>
<dbReference type="GO" id="GO:0016491">
    <property type="term" value="F:oxidoreductase activity"/>
    <property type="evidence" value="ECO:0007669"/>
    <property type="project" value="InterPro"/>
</dbReference>
<feature type="domain" description="Enoyl reductase (ER)" evidence="2">
    <location>
        <begin position="11"/>
        <end position="326"/>
    </location>
</feature>
<dbReference type="Pfam" id="PF08240">
    <property type="entry name" value="ADH_N"/>
    <property type="match status" value="1"/>
</dbReference>
<dbReference type="SMART" id="SM00829">
    <property type="entry name" value="PKS_ER"/>
    <property type="match status" value="1"/>
</dbReference>